<accession>A0ABT1VSV1</accession>
<keyword evidence="3" id="KW-1185">Reference proteome</keyword>
<proteinExistence type="predicted"/>
<reference evidence="2 3" key="1">
    <citation type="submission" date="2022-06" db="EMBL/GenBank/DDBJ databases">
        <title>Rhizosaccharibacter gen. nov. sp. nov. KSS12, endophytic bacteria isolated from sugarcane.</title>
        <authorList>
            <person name="Pitiwittayakul N."/>
        </authorList>
    </citation>
    <scope>NUCLEOTIDE SEQUENCE [LARGE SCALE GENOMIC DNA]</scope>
    <source>
        <strain evidence="2 3">KSS12</strain>
    </source>
</reference>
<dbReference type="CDD" id="cd07253">
    <property type="entry name" value="GLOD5"/>
    <property type="match status" value="1"/>
</dbReference>
<dbReference type="EMBL" id="JAMZEJ010000001">
    <property type="protein sequence ID" value="MCQ8239403.1"/>
    <property type="molecule type" value="Genomic_DNA"/>
</dbReference>
<feature type="domain" description="VOC" evidence="1">
    <location>
        <begin position="4"/>
        <end position="125"/>
    </location>
</feature>
<dbReference type="PANTHER" id="PTHR21366">
    <property type="entry name" value="GLYOXALASE FAMILY PROTEIN"/>
    <property type="match status" value="1"/>
</dbReference>
<dbReference type="RefSeq" id="WP_422918143.1">
    <property type="nucleotide sequence ID" value="NZ_JAMZEJ010000001.1"/>
</dbReference>
<organism evidence="2 3">
    <name type="scientific">Rhizosaccharibacter radicis</name>
    <dbReference type="NCBI Taxonomy" id="2782605"/>
    <lineage>
        <taxon>Bacteria</taxon>
        <taxon>Pseudomonadati</taxon>
        <taxon>Pseudomonadota</taxon>
        <taxon>Alphaproteobacteria</taxon>
        <taxon>Acetobacterales</taxon>
        <taxon>Acetobacteraceae</taxon>
        <taxon>Rhizosaccharibacter</taxon>
    </lineage>
</organism>
<gene>
    <name evidence="2" type="ORF">NFI88_00930</name>
</gene>
<protein>
    <submittedName>
        <fullName evidence="2">VOC family protein</fullName>
    </submittedName>
</protein>
<comment type="caution">
    <text evidence="2">The sequence shown here is derived from an EMBL/GenBank/DDBJ whole genome shotgun (WGS) entry which is preliminary data.</text>
</comment>
<evidence type="ECO:0000313" key="2">
    <source>
        <dbReference type="EMBL" id="MCQ8239403.1"/>
    </source>
</evidence>
<name>A0ABT1VSV1_9PROT</name>
<dbReference type="Proteomes" id="UP001524547">
    <property type="component" value="Unassembled WGS sequence"/>
</dbReference>
<evidence type="ECO:0000313" key="3">
    <source>
        <dbReference type="Proteomes" id="UP001524547"/>
    </source>
</evidence>
<dbReference type="Pfam" id="PF00903">
    <property type="entry name" value="Glyoxalase"/>
    <property type="match status" value="1"/>
</dbReference>
<dbReference type="InterPro" id="IPR050383">
    <property type="entry name" value="GlyoxalaseI/FosfomycinResist"/>
</dbReference>
<dbReference type="Gene3D" id="3.10.180.10">
    <property type="entry name" value="2,3-Dihydroxybiphenyl 1,2-Dioxygenase, domain 1"/>
    <property type="match status" value="1"/>
</dbReference>
<evidence type="ECO:0000259" key="1">
    <source>
        <dbReference type="PROSITE" id="PS51819"/>
    </source>
</evidence>
<dbReference type="PROSITE" id="PS51819">
    <property type="entry name" value="VOC"/>
    <property type="match status" value="1"/>
</dbReference>
<dbReference type="InterPro" id="IPR037523">
    <property type="entry name" value="VOC_core"/>
</dbReference>
<dbReference type="InterPro" id="IPR029068">
    <property type="entry name" value="Glyas_Bleomycin-R_OHBP_Dase"/>
</dbReference>
<dbReference type="SUPFAM" id="SSF54593">
    <property type="entry name" value="Glyoxalase/Bleomycin resistance protein/Dihydroxybiphenyl dioxygenase"/>
    <property type="match status" value="1"/>
</dbReference>
<dbReference type="PANTHER" id="PTHR21366:SF14">
    <property type="entry name" value="GLYOXALASE DOMAIN-CONTAINING PROTEIN 5"/>
    <property type="match status" value="1"/>
</dbReference>
<dbReference type="InterPro" id="IPR004360">
    <property type="entry name" value="Glyas_Fos-R_dOase_dom"/>
</dbReference>
<sequence>MIDRLDHLVLTVRDIERTRRFYRDGLGMEEQGFGEGRVAFRFGGQKLNIHLVDGDPILPRADRPTPGSADLCFIADRPLDEVMVLLRERGLAVAQGPVARTGARGSIRSVYLRDPDENLVEISEYC</sequence>